<evidence type="ECO:0000313" key="3">
    <source>
        <dbReference type="Proteomes" id="UP001232148"/>
    </source>
</evidence>
<keyword evidence="3" id="KW-1185">Reference proteome</keyword>
<accession>A0AAD9HS53</accession>
<comment type="caution">
    <text evidence="2">The sequence shown here is derived from an EMBL/GenBank/DDBJ whole genome shotgun (WGS) entry which is preliminary data.</text>
</comment>
<feature type="region of interest" description="Disordered" evidence="1">
    <location>
        <begin position="55"/>
        <end position="81"/>
    </location>
</feature>
<protein>
    <submittedName>
        <fullName evidence="2">Uncharacterized protein</fullName>
    </submittedName>
</protein>
<evidence type="ECO:0000256" key="1">
    <source>
        <dbReference type="SAM" id="MobiDB-lite"/>
    </source>
</evidence>
<dbReference type="AlphaFoldDB" id="A0AAD9HS53"/>
<gene>
    <name evidence="2" type="ORF">LX32DRAFT_443241</name>
</gene>
<dbReference type="Proteomes" id="UP001232148">
    <property type="component" value="Unassembled WGS sequence"/>
</dbReference>
<reference evidence="2" key="1">
    <citation type="submission" date="2021-06" db="EMBL/GenBank/DDBJ databases">
        <title>Comparative genomics, transcriptomics and evolutionary studies reveal genomic signatures of adaptation to plant cell wall in hemibiotrophic fungi.</title>
        <authorList>
            <consortium name="DOE Joint Genome Institute"/>
            <person name="Baroncelli R."/>
            <person name="Diaz J.F."/>
            <person name="Benocci T."/>
            <person name="Peng M."/>
            <person name="Battaglia E."/>
            <person name="Haridas S."/>
            <person name="Andreopoulos W."/>
            <person name="Labutti K."/>
            <person name="Pangilinan J."/>
            <person name="Floch G.L."/>
            <person name="Makela M.R."/>
            <person name="Henrissat B."/>
            <person name="Grigoriev I.V."/>
            <person name="Crouch J.A."/>
            <person name="De Vries R.P."/>
            <person name="Sukno S.A."/>
            <person name="Thon M.R."/>
        </authorList>
    </citation>
    <scope>NUCLEOTIDE SEQUENCE</scope>
    <source>
        <strain evidence="2">MAFF235873</strain>
    </source>
</reference>
<dbReference type="EMBL" id="MU842816">
    <property type="protein sequence ID" value="KAK2034195.1"/>
    <property type="molecule type" value="Genomic_DNA"/>
</dbReference>
<evidence type="ECO:0000313" key="2">
    <source>
        <dbReference type="EMBL" id="KAK2034195.1"/>
    </source>
</evidence>
<name>A0AAD9HS53_9PEZI</name>
<feature type="compositionally biased region" description="Basic residues" evidence="1">
    <location>
        <begin position="57"/>
        <end position="67"/>
    </location>
</feature>
<organism evidence="2 3">
    <name type="scientific">Colletotrichum zoysiae</name>
    <dbReference type="NCBI Taxonomy" id="1216348"/>
    <lineage>
        <taxon>Eukaryota</taxon>
        <taxon>Fungi</taxon>
        <taxon>Dikarya</taxon>
        <taxon>Ascomycota</taxon>
        <taxon>Pezizomycotina</taxon>
        <taxon>Sordariomycetes</taxon>
        <taxon>Hypocreomycetidae</taxon>
        <taxon>Glomerellales</taxon>
        <taxon>Glomerellaceae</taxon>
        <taxon>Colletotrichum</taxon>
        <taxon>Colletotrichum graminicola species complex</taxon>
    </lineage>
</organism>
<sequence length="193" mass="21894">MTSRPPLILVETKEHGTCPLPTTRAEKDGLPTSLRGSLFSSACVNGWRTSVAFSGKERRKRPCRRRREGPTWEPNRNSKDHNLHVMGQMASGGEGRRASACRANKTSYCRKAENGGMDEYDSYAHEQGDLNRSLRGSHTPRDFRCTHFRIRGYVLVVKADEYQHLIQHRGEVTQSLSQNQSLSRCYAAEMVIR</sequence>
<proteinExistence type="predicted"/>